<accession>A0A2U3ALC5</accession>
<sequence>MGMEAQNNMKWFKQLLLFSLFILLLFGFTNKVSAMNETETKEKIEGIINWKKATLNISSKDSLLNYELLKETGNTSVDWYVFAMARAGYNDQYAIYKSMLNEVVSKRYMRSEKLSESKATEWHRITLAYLAVGGDPTNVNNEEINLIADGVYNRGKMKALNSQGINGLTWGLIALDSMKYKVPKMAFENRQQIIQKIIDAQQQDGGFSLLKGESNIDLTAMTIQALAPYYNSEEEFSGEKVRTVIDRALEFIRKNQTDSGAFAQDGLENLETTAQVVVALTSLHIDPQKDERYIKNGFSSIDGMMQFFQPDGGFIHSKIYDETNPTSLPDESNTMATEQALYAFVALLRQQTNTRNLYDFREEQSEKIKEKIAQVEKAIDKSDSSEELKEILQLYEEIPAEERSYVANYKKLIELAKQYNQSLDDTKLSTIHSNNHSMTMTPVQLFSNDRVKNKGLTTKDLQRIHHLPKDVSTADYVEVIALLDQVKKTNTKEIAILQKRKKEIEQLQQKVNDLNNEVIVALYPFTSLTLKDEEKVLEINAKYEELSKYEQQQIVNHSDIEQSVDQIKSLKQQKWLKIIASILLVASSLLFIFKRIKNKRKQMEEQ</sequence>
<name>A0A2U3ALC5_9BACL</name>
<proteinExistence type="predicted"/>
<dbReference type="CDD" id="cd00688">
    <property type="entry name" value="ISOPREN_C2_like"/>
    <property type="match status" value="1"/>
</dbReference>
<comment type="caution">
    <text evidence="5">The sequence shown here is derived from an EMBL/GenBank/DDBJ whole genome shotgun (WGS) entry which is preliminary data.</text>
</comment>
<feature type="transmembrane region" description="Helical" evidence="3">
    <location>
        <begin position="575"/>
        <end position="593"/>
    </location>
</feature>
<feature type="domain" description="Prenyltransferase alpha-alpha toroid" evidence="4">
    <location>
        <begin position="157"/>
        <end position="280"/>
    </location>
</feature>
<reference evidence="5 6" key="1">
    <citation type="submission" date="2018-05" db="EMBL/GenBank/DDBJ databases">
        <title>Kurthia sibirica genome sequence.</title>
        <authorList>
            <person name="Maclea K.S."/>
            <person name="Goen A.E."/>
        </authorList>
    </citation>
    <scope>NUCLEOTIDE SEQUENCE [LARGE SCALE GENOMIC DNA]</scope>
    <source>
        <strain evidence="5 6">ATCC 49154</strain>
    </source>
</reference>
<evidence type="ECO:0000256" key="3">
    <source>
        <dbReference type="SAM" id="Phobius"/>
    </source>
</evidence>
<organism evidence="5 6">
    <name type="scientific">Kurthia sibirica</name>
    <dbReference type="NCBI Taxonomy" id="202750"/>
    <lineage>
        <taxon>Bacteria</taxon>
        <taxon>Bacillati</taxon>
        <taxon>Bacillota</taxon>
        <taxon>Bacilli</taxon>
        <taxon>Bacillales</taxon>
        <taxon>Caryophanaceae</taxon>
        <taxon>Kurthia</taxon>
    </lineage>
</organism>
<dbReference type="SUPFAM" id="SSF48239">
    <property type="entry name" value="Terpenoid cyclases/Protein prenyltransferases"/>
    <property type="match status" value="1"/>
</dbReference>
<dbReference type="AlphaFoldDB" id="A0A2U3ALC5"/>
<dbReference type="InterPro" id="IPR001330">
    <property type="entry name" value="Prenyltrans"/>
</dbReference>
<dbReference type="GO" id="GO:0003824">
    <property type="term" value="F:catalytic activity"/>
    <property type="evidence" value="ECO:0007669"/>
    <property type="project" value="InterPro"/>
</dbReference>
<evidence type="ECO:0000256" key="2">
    <source>
        <dbReference type="SAM" id="Coils"/>
    </source>
</evidence>
<dbReference type="Pfam" id="PF00432">
    <property type="entry name" value="Prenyltrans"/>
    <property type="match status" value="1"/>
</dbReference>
<keyword evidence="3" id="KW-0472">Membrane</keyword>
<keyword evidence="6" id="KW-1185">Reference proteome</keyword>
<feature type="coiled-coil region" evidence="2">
    <location>
        <begin position="487"/>
        <end position="517"/>
    </location>
</feature>
<keyword evidence="3" id="KW-1133">Transmembrane helix</keyword>
<evidence type="ECO:0000256" key="1">
    <source>
        <dbReference type="ARBA" id="ARBA00022737"/>
    </source>
</evidence>
<gene>
    <name evidence="5" type="ORF">DEX24_08345</name>
</gene>
<keyword evidence="1" id="KW-0677">Repeat</keyword>
<keyword evidence="2" id="KW-0175">Coiled coil</keyword>
<dbReference type="InterPro" id="IPR008930">
    <property type="entry name" value="Terpenoid_cyclase/PrenylTrfase"/>
</dbReference>
<dbReference type="Proteomes" id="UP000245938">
    <property type="component" value="Unassembled WGS sequence"/>
</dbReference>
<dbReference type="EMBL" id="QFVR01000009">
    <property type="protein sequence ID" value="PWI25341.1"/>
    <property type="molecule type" value="Genomic_DNA"/>
</dbReference>
<dbReference type="Gene3D" id="1.50.10.20">
    <property type="match status" value="1"/>
</dbReference>
<evidence type="ECO:0000313" key="5">
    <source>
        <dbReference type="EMBL" id="PWI25341.1"/>
    </source>
</evidence>
<evidence type="ECO:0000313" key="6">
    <source>
        <dbReference type="Proteomes" id="UP000245938"/>
    </source>
</evidence>
<evidence type="ECO:0000259" key="4">
    <source>
        <dbReference type="Pfam" id="PF00432"/>
    </source>
</evidence>
<protein>
    <recommendedName>
        <fullName evidence="4">Prenyltransferase alpha-alpha toroid domain-containing protein</fullName>
    </recommendedName>
</protein>
<keyword evidence="3" id="KW-0812">Transmembrane</keyword>